<proteinExistence type="predicted"/>
<evidence type="ECO:0000313" key="3">
    <source>
        <dbReference type="Proteomes" id="UP000037178"/>
    </source>
</evidence>
<feature type="chain" id="PRO_5005317866" evidence="1">
    <location>
        <begin position="26"/>
        <end position="197"/>
    </location>
</feature>
<gene>
    <name evidence="2" type="ORF">AIOL_001338</name>
</gene>
<dbReference type="EMBL" id="LFTY01000002">
    <property type="protein sequence ID" value="KMW56386.1"/>
    <property type="molecule type" value="Genomic_DNA"/>
</dbReference>
<dbReference type="STRING" id="1675527.AIOL_001338"/>
<organism evidence="2 3">
    <name type="scientific">Candidatus Rhodobacter oscarellae</name>
    <dbReference type="NCBI Taxonomy" id="1675527"/>
    <lineage>
        <taxon>Bacteria</taxon>
        <taxon>Pseudomonadati</taxon>
        <taxon>Pseudomonadota</taxon>
        <taxon>Alphaproteobacteria</taxon>
        <taxon>Rhodobacterales</taxon>
        <taxon>Rhodobacter group</taxon>
        <taxon>Rhodobacter</taxon>
    </lineage>
</organism>
<protein>
    <submittedName>
        <fullName evidence="2">Type III secretion outermembrane pore forming protein (YscC,MxiD,HrcC, InvG)</fullName>
    </submittedName>
</protein>
<dbReference type="Gene3D" id="3.55.50.30">
    <property type="match status" value="1"/>
</dbReference>
<dbReference type="RefSeq" id="WP_152912404.1">
    <property type="nucleotide sequence ID" value="NZ_LFTY01000002.1"/>
</dbReference>
<feature type="signal peptide" evidence="1">
    <location>
        <begin position="1"/>
        <end position="25"/>
    </location>
</feature>
<dbReference type="OrthoDB" id="9775455at2"/>
<dbReference type="Proteomes" id="UP000037178">
    <property type="component" value="Unassembled WGS sequence"/>
</dbReference>
<dbReference type="AlphaFoldDB" id="A0A0J9E0C4"/>
<keyword evidence="1" id="KW-0732">Signal</keyword>
<keyword evidence="3" id="KW-1185">Reference proteome</keyword>
<evidence type="ECO:0000256" key="1">
    <source>
        <dbReference type="SAM" id="SignalP"/>
    </source>
</evidence>
<accession>A0A0J9E0C4</accession>
<sequence length="197" mass="21457">MIAHASKLAAFSAAALLCASQLASAQSEVLDTAYPKIVLDQDVDVVMREFSKDLDVTVVVDRELSGSVRQMDPNLSARRFLDRVANALSATWFHSNGYIYMTPLSDVEQIVFNVARVDQSELDHALSSLEQQGARPILMYGPGGRIAFASGAPNLLRIVKEIVELEGGRIVDDEPEAQVATIEDPKGITIFRGRVAQ</sequence>
<dbReference type="PATRIC" id="fig|1675527.3.peg.1423"/>
<comment type="caution">
    <text evidence="2">The sequence shown here is derived from an EMBL/GenBank/DDBJ whole genome shotgun (WGS) entry which is preliminary data.</text>
</comment>
<evidence type="ECO:0000313" key="2">
    <source>
        <dbReference type="EMBL" id="KMW56386.1"/>
    </source>
</evidence>
<reference evidence="2 3" key="1">
    <citation type="submission" date="2015-06" db="EMBL/GenBank/DDBJ databases">
        <title>Draft genome sequence of an Alphaproteobacteria species associated to the Mediterranean sponge Oscarella lobularis.</title>
        <authorList>
            <person name="Jourda C."/>
            <person name="Santini S."/>
            <person name="Claverie J.-M."/>
        </authorList>
    </citation>
    <scope>NUCLEOTIDE SEQUENCE [LARGE SCALE GENOMIC DNA]</scope>
    <source>
        <strain evidence="2">IGS</strain>
    </source>
</reference>
<name>A0A0J9E0C4_9RHOB</name>